<organism evidence="3 4">
    <name type="scientific">Penicillium coprophilum</name>
    <dbReference type="NCBI Taxonomy" id="36646"/>
    <lineage>
        <taxon>Eukaryota</taxon>
        <taxon>Fungi</taxon>
        <taxon>Dikarya</taxon>
        <taxon>Ascomycota</taxon>
        <taxon>Pezizomycotina</taxon>
        <taxon>Eurotiomycetes</taxon>
        <taxon>Eurotiomycetidae</taxon>
        <taxon>Eurotiales</taxon>
        <taxon>Aspergillaceae</taxon>
        <taxon>Penicillium</taxon>
    </lineage>
</organism>
<feature type="signal peptide" evidence="2">
    <location>
        <begin position="1"/>
        <end position="20"/>
    </location>
</feature>
<evidence type="ECO:0000256" key="2">
    <source>
        <dbReference type="SAM" id="SignalP"/>
    </source>
</evidence>
<evidence type="ECO:0000256" key="1">
    <source>
        <dbReference type="SAM" id="MobiDB-lite"/>
    </source>
</evidence>
<proteinExistence type="predicted"/>
<feature type="compositionally biased region" description="Polar residues" evidence="1">
    <location>
        <begin position="52"/>
        <end position="62"/>
    </location>
</feature>
<evidence type="ECO:0000313" key="4">
    <source>
        <dbReference type="Proteomes" id="UP000191500"/>
    </source>
</evidence>
<dbReference type="Proteomes" id="UP000191500">
    <property type="component" value="Unassembled WGS sequence"/>
</dbReference>
<keyword evidence="4" id="KW-1185">Reference proteome</keyword>
<feature type="chain" id="PRO_5012551320" evidence="2">
    <location>
        <begin position="21"/>
        <end position="123"/>
    </location>
</feature>
<reference evidence="4" key="1">
    <citation type="journal article" date="2017" name="Nat. Microbiol.">
        <title>Global analysis of biosynthetic gene clusters reveals vast potential of secondary metabolite production in Penicillium species.</title>
        <authorList>
            <person name="Nielsen J.C."/>
            <person name="Grijseels S."/>
            <person name="Prigent S."/>
            <person name="Ji B."/>
            <person name="Dainat J."/>
            <person name="Nielsen K.F."/>
            <person name="Frisvad J.C."/>
            <person name="Workman M."/>
            <person name="Nielsen J."/>
        </authorList>
    </citation>
    <scope>NUCLEOTIDE SEQUENCE [LARGE SCALE GENOMIC DNA]</scope>
    <source>
        <strain evidence="4">IBT 31321</strain>
    </source>
</reference>
<comment type="caution">
    <text evidence="3">The sequence shown here is derived from an EMBL/GenBank/DDBJ whole genome shotgun (WGS) entry which is preliminary data.</text>
</comment>
<dbReference type="EMBL" id="MDDG01000010">
    <property type="protein sequence ID" value="OQE37318.1"/>
    <property type="molecule type" value="Genomic_DNA"/>
</dbReference>
<name>A0A1V6UFU5_9EURO</name>
<keyword evidence="2" id="KW-0732">Signal</keyword>
<accession>A0A1V6UFU5</accession>
<evidence type="ECO:0000313" key="3">
    <source>
        <dbReference type="EMBL" id="OQE37318.1"/>
    </source>
</evidence>
<gene>
    <name evidence="3" type="ORF">PENCOP_c010G02462</name>
</gene>
<dbReference type="AlphaFoldDB" id="A0A1V6UFU5"/>
<sequence length="123" mass="13217">MVRALSVLALIFLAFAPAESARALQHGGQQASLVQGKAQGGGFQGRFATGGPHSQQGRQAPVSNIPKVSNKAHLVRVGKKEDLTVALEQPYEALFGQIGVNKHNYRNGVYTSMKEFKSTLLQD</sequence>
<feature type="region of interest" description="Disordered" evidence="1">
    <location>
        <begin position="35"/>
        <end position="65"/>
    </location>
</feature>
<protein>
    <submittedName>
        <fullName evidence="3">Uncharacterized protein</fullName>
    </submittedName>
</protein>